<evidence type="ECO:0000313" key="2">
    <source>
        <dbReference type="Proteomes" id="UP000008461"/>
    </source>
</evidence>
<organism evidence="1 2">
    <name type="scientific">Haliscomenobacter hydrossis (strain ATCC 27775 / DSM 1100 / LMG 10767 / O)</name>
    <dbReference type="NCBI Taxonomy" id="760192"/>
    <lineage>
        <taxon>Bacteria</taxon>
        <taxon>Pseudomonadati</taxon>
        <taxon>Bacteroidota</taxon>
        <taxon>Saprospiria</taxon>
        <taxon>Saprospirales</taxon>
        <taxon>Haliscomenobacteraceae</taxon>
        <taxon>Haliscomenobacter</taxon>
    </lineage>
</organism>
<dbReference type="STRING" id="760192.Halhy_1540"/>
<name>F4KZG2_HALH1</name>
<dbReference type="EMBL" id="CP002691">
    <property type="protein sequence ID" value="AEE49432.1"/>
    <property type="molecule type" value="Genomic_DNA"/>
</dbReference>
<dbReference type="OrthoDB" id="8418771at2"/>
<sequence>MENKFSESTPQRPQGHRTLNAPLVEMDLHKFIAQIKSEKTWVDGQHNSITIFKSELLRIVLIGLRTNAELKSHATNGVICVQVLEGQVKFITEEHTSTIEEGNMIALQLHEHIAHTVLALTETFFLLTVALAKEE</sequence>
<dbReference type="eggNOG" id="COG1917">
    <property type="taxonomic scope" value="Bacteria"/>
</dbReference>
<protein>
    <recommendedName>
        <fullName evidence="3">Cupin 2 conserved barrel domain protein</fullName>
    </recommendedName>
</protein>
<dbReference type="InterPro" id="IPR011051">
    <property type="entry name" value="RmlC_Cupin_sf"/>
</dbReference>
<dbReference type="AlphaFoldDB" id="F4KZG2"/>
<proteinExistence type="predicted"/>
<reference evidence="1 2" key="1">
    <citation type="journal article" date="2011" name="Stand. Genomic Sci.">
        <title>Complete genome sequence of Haliscomenobacter hydrossis type strain (O).</title>
        <authorList>
            <consortium name="US DOE Joint Genome Institute (JGI-PGF)"/>
            <person name="Daligault H."/>
            <person name="Lapidus A."/>
            <person name="Zeytun A."/>
            <person name="Nolan M."/>
            <person name="Lucas S."/>
            <person name="Del Rio T.G."/>
            <person name="Tice H."/>
            <person name="Cheng J.F."/>
            <person name="Tapia R."/>
            <person name="Han C."/>
            <person name="Goodwin L."/>
            <person name="Pitluck S."/>
            <person name="Liolios K."/>
            <person name="Pagani I."/>
            <person name="Ivanova N."/>
            <person name="Huntemann M."/>
            <person name="Mavromatis K."/>
            <person name="Mikhailova N."/>
            <person name="Pati A."/>
            <person name="Chen A."/>
            <person name="Palaniappan K."/>
            <person name="Land M."/>
            <person name="Hauser L."/>
            <person name="Brambilla E.M."/>
            <person name="Rohde M."/>
            <person name="Verbarg S."/>
            <person name="Goker M."/>
            <person name="Bristow J."/>
            <person name="Eisen J.A."/>
            <person name="Markowitz V."/>
            <person name="Hugenholtz P."/>
            <person name="Kyrpides N.C."/>
            <person name="Klenk H.P."/>
            <person name="Woyke T."/>
        </authorList>
    </citation>
    <scope>NUCLEOTIDE SEQUENCE [LARGE SCALE GENOMIC DNA]</scope>
    <source>
        <strain evidence="2">ATCC 27775 / DSM 1100 / LMG 10767 / O</strain>
    </source>
</reference>
<dbReference type="SUPFAM" id="SSF51182">
    <property type="entry name" value="RmlC-like cupins"/>
    <property type="match status" value="1"/>
</dbReference>
<dbReference type="KEGG" id="hhy:Halhy_1540"/>
<gene>
    <name evidence="1" type="ordered locus">Halhy_1540</name>
</gene>
<evidence type="ECO:0008006" key="3">
    <source>
        <dbReference type="Google" id="ProtNLM"/>
    </source>
</evidence>
<reference key="2">
    <citation type="submission" date="2011-04" db="EMBL/GenBank/DDBJ databases">
        <title>Complete sequence of chromosome of Haliscomenobacter hydrossis DSM 1100.</title>
        <authorList>
            <consortium name="US DOE Joint Genome Institute (JGI-PGF)"/>
            <person name="Lucas S."/>
            <person name="Han J."/>
            <person name="Lapidus A."/>
            <person name="Bruce D."/>
            <person name="Goodwin L."/>
            <person name="Pitluck S."/>
            <person name="Peters L."/>
            <person name="Kyrpides N."/>
            <person name="Mavromatis K."/>
            <person name="Ivanova N."/>
            <person name="Ovchinnikova G."/>
            <person name="Pagani I."/>
            <person name="Daligault H."/>
            <person name="Detter J.C."/>
            <person name="Han C."/>
            <person name="Land M."/>
            <person name="Hauser L."/>
            <person name="Markowitz V."/>
            <person name="Cheng J.-F."/>
            <person name="Hugenholtz P."/>
            <person name="Woyke T."/>
            <person name="Wu D."/>
            <person name="Verbarg S."/>
            <person name="Frueling A."/>
            <person name="Brambilla E."/>
            <person name="Klenk H.-P."/>
            <person name="Eisen J.A."/>
        </authorList>
    </citation>
    <scope>NUCLEOTIDE SEQUENCE</scope>
    <source>
        <strain>DSM 1100</strain>
    </source>
</reference>
<dbReference type="HOGENOM" id="CLU_1934695_0_0_10"/>
<accession>F4KZG2</accession>
<dbReference type="RefSeq" id="WP_013763986.1">
    <property type="nucleotide sequence ID" value="NC_015510.1"/>
</dbReference>
<keyword evidence="2" id="KW-1185">Reference proteome</keyword>
<dbReference type="Proteomes" id="UP000008461">
    <property type="component" value="Chromosome"/>
</dbReference>
<evidence type="ECO:0000313" key="1">
    <source>
        <dbReference type="EMBL" id="AEE49432.1"/>
    </source>
</evidence>
<dbReference type="InterPro" id="IPR014710">
    <property type="entry name" value="RmlC-like_jellyroll"/>
</dbReference>
<dbReference type="Gene3D" id="2.60.120.10">
    <property type="entry name" value="Jelly Rolls"/>
    <property type="match status" value="1"/>
</dbReference>